<dbReference type="AlphaFoldDB" id="A0A6A6I7I8"/>
<proteinExistence type="predicted"/>
<dbReference type="EMBL" id="ML987198">
    <property type="protein sequence ID" value="KAF2246524.1"/>
    <property type="molecule type" value="Genomic_DNA"/>
</dbReference>
<keyword evidence="2" id="KW-1185">Reference proteome</keyword>
<dbReference type="GeneID" id="54582751"/>
<evidence type="ECO:0000313" key="2">
    <source>
        <dbReference type="Proteomes" id="UP000800094"/>
    </source>
</evidence>
<name>A0A6A6I7I8_9PLEO</name>
<organism evidence="1 2">
    <name type="scientific">Trematosphaeria pertusa</name>
    <dbReference type="NCBI Taxonomy" id="390896"/>
    <lineage>
        <taxon>Eukaryota</taxon>
        <taxon>Fungi</taxon>
        <taxon>Dikarya</taxon>
        <taxon>Ascomycota</taxon>
        <taxon>Pezizomycotina</taxon>
        <taxon>Dothideomycetes</taxon>
        <taxon>Pleosporomycetidae</taxon>
        <taxon>Pleosporales</taxon>
        <taxon>Massarineae</taxon>
        <taxon>Trematosphaeriaceae</taxon>
        <taxon>Trematosphaeria</taxon>
    </lineage>
</organism>
<gene>
    <name evidence="1" type="ORF">BU26DRAFT_520984</name>
</gene>
<sequence length="146" mass="15984">MLSGPGVLPYVSPKHGAQGAGPLELDVCGVGECAGCAVPSLDPSAPSASARTAMYQARHRQPSHCMNQHAKRAQALLASLHVTRCRHRRRSSAIDRNGRWPRVETRRRRLGGSGGRYLGTRTRTCRVGVVRRPVLSDDKWAPIWAR</sequence>
<dbReference type="RefSeq" id="XP_033681528.1">
    <property type="nucleotide sequence ID" value="XM_033829421.1"/>
</dbReference>
<dbReference type="Proteomes" id="UP000800094">
    <property type="component" value="Unassembled WGS sequence"/>
</dbReference>
<protein>
    <submittedName>
        <fullName evidence="1">Uncharacterized protein</fullName>
    </submittedName>
</protein>
<reference evidence="1" key="1">
    <citation type="journal article" date="2020" name="Stud. Mycol.">
        <title>101 Dothideomycetes genomes: a test case for predicting lifestyles and emergence of pathogens.</title>
        <authorList>
            <person name="Haridas S."/>
            <person name="Albert R."/>
            <person name="Binder M."/>
            <person name="Bloem J."/>
            <person name="Labutti K."/>
            <person name="Salamov A."/>
            <person name="Andreopoulos B."/>
            <person name="Baker S."/>
            <person name="Barry K."/>
            <person name="Bills G."/>
            <person name="Bluhm B."/>
            <person name="Cannon C."/>
            <person name="Castanera R."/>
            <person name="Culley D."/>
            <person name="Daum C."/>
            <person name="Ezra D."/>
            <person name="Gonzalez J."/>
            <person name="Henrissat B."/>
            <person name="Kuo A."/>
            <person name="Liang C."/>
            <person name="Lipzen A."/>
            <person name="Lutzoni F."/>
            <person name="Magnuson J."/>
            <person name="Mondo S."/>
            <person name="Nolan M."/>
            <person name="Ohm R."/>
            <person name="Pangilinan J."/>
            <person name="Park H.-J."/>
            <person name="Ramirez L."/>
            <person name="Alfaro M."/>
            <person name="Sun H."/>
            <person name="Tritt A."/>
            <person name="Yoshinaga Y."/>
            <person name="Zwiers L.-H."/>
            <person name="Turgeon B."/>
            <person name="Goodwin S."/>
            <person name="Spatafora J."/>
            <person name="Crous P."/>
            <person name="Grigoriev I."/>
        </authorList>
    </citation>
    <scope>NUCLEOTIDE SEQUENCE</scope>
    <source>
        <strain evidence="1">CBS 122368</strain>
    </source>
</reference>
<accession>A0A6A6I7I8</accession>
<evidence type="ECO:0000313" key="1">
    <source>
        <dbReference type="EMBL" id="KAF2246524.1"/>
    </source>
</evidence>